<comment type="caution">
    <text evidence="1">The sequence shown here is derived from an EMBL/GenBank/DDBJ whole genome shotgun (WGS) entry which is preliminary data.</text>
</comment>
<gene>
    <name evidence="1" type="ORF">Tasa_041_069</name>
</gene>
<keyword evidence="2" id="KW-1185">Reference proteome</keyword>
<evidence type="ECO:0000313" key="1">
    <source>
        <dbReference type="EMBL" id="GAN55274.1"/>
    </source>
</evidence>
<dbReference type="Proteomes" id="UP000032679">
    <property type="component" value="Unassembled WGS sequence"/>
</dbReference>
<organism evidence="1 2">
    <name type="scientific">Tanticharoenia sakaeratensis NBRC 103193</name>
    <dbReference type="NCBI Taxonomy" id="1231623"/>
    <lineage>
        <taxon>Bacteria</taxon>
        <taxon>Pseudomonadati</taxon>
        <taxon>Pseudomonadota</taxon>
        <taxon>Alphaproteobacteria</taxon>
        <taxon>Acetobacterales</taxon>
        <taxon>Acetobacteraceae</taxon>
        <taxon>Tanticharoenia</taxon>
    </lineage>
</organism>
<dbReference type="STRING" id="1231623.Tasa_041_069"/>
<dbReference type="RefSeq" id="WP_048850280.1">
    <property type="nucleotide sequence ID" value="NZ_BALE01000041.1"/>
</dbReference>
<dbReference type="AlphaFoldDB" id="A0A0D6MNN4"/>
<evidence type="ECO:0000313" key="2">
    <source>
        <dbReference type="Proteomes" id="UP000032679"/>
    </source>
</evidence>
<protein>
    <submittedName>
        <fullName evidence="1">Uncharacterized protein</fullName>
    </submittedName>
</protein>
<dbReference type="SUPFAM" id="SSF69279">
    <property type="entry name" value="Phage tail proteins"/>
    <property type="match status" value="1"/>
</dbReference>
<dbReference type="OrthoDB" id="7280432at2"/>
<dbReference type="EMBL" id="BALE01000041">
    <property type="protein sequence ID" value="GAN55274.1"/>
    <property type="molecule type" value="Genomic_DNA"/>
</dbReference>
<sequence>MSQALSSGESITVTATRAHRWWRVPRARLLINGAEHPETRLVSFSTDRTRYARSDTAQVSLAVDRSALAKLSRPYWFDPASPTDGSALADIEVAIEMRDEAVSGAQWEQVFAGIVDAVNWGPDQTTLDIECRDYLAKLLDLRVQDSWMNKTGVELITTMIEAAGLTADVSFPAGMTGQFWQIEHKRTSGSSHHRFQTAYDLARHIADIAGCDLYADGRTIICAPYPVPGSASAPTTHHIHYSDPGPLTSASGGPITVGGTGLRLRRNFQVAKGVVVHAVSWDSRQRIKAQCFFSALGKSPTAADSNGTLYTLRLPPNMPQADVEARAQDYYQKIVAHDRTVTIEIPGRIGLAPRHFGVIAGTNSTFDVSDSAPYTIDAVQTQYSLDQMFTQNMTMRSREASDGSNTDGGDDD</sequence>
<name>A0A0D6MNN4_9PROT</name>
<accession>A0A0D6MNN4</accession>
<reference evidence="1 2" key="1">
    <citation type="submission" date="2012-10" db="EMBL/GenBank/DDBJ databases">
        <title>Genome sequencing of Tanticharoenia sakaeratensis NBRC 103193.</title>
        <authorList>
            <person name="Azuma Y."/>
            <person name="Hadano H."/>
            <person name="Hirakawa H."/>
            <person name="Matsushita K."/>
        </authorList>
    </citation>
    <scope>NUCLEOTIDE SEQUENCE [LARGE SCALE GENOMIC DNA]</scope>
    <source>
        <strain evidence="1 2">NBRC 103193</strain>
    </source>
</reference>
<proteinExistence type="predicted"/>